<dbReference type="InterPro" id="IPR050309">
    <property type="entry name" value="Type-B_Carboxylest/Lipase"/>
</dbReference>
<dbReference type="OrthoDB" id="4900271at2759"/>
<dbReference type="GO" id="GO:0016787">
    <property type="term" value="F:hydrolase activity"/>
    <property type="evidence" value="ECO:0007669"/>
    <property type="project" value="UniProtKB-KW"/>
</dbReference>
<keyword evidence="3" id="KW-1185">Reference proteome</keyword>
<dbReference type="STRING" id="983965.A0A2T4BS39"/>
<protein>
    <submittedName>
        <fullName evidence="2">Alpha/beta-hydrolase</fullName>
    </submittedName>
</protein>
<dbReference type="Pfam" id="PF00135">
    <property type="entry name" value="COesterase"/>
    <property type="match status" value="1"/>
</dbReference>
<dbReference type="PANTHER" id="PTHR11559">
    <property type="entry name" value="CARBOXYLESTERASE"/>
    <property type="match status" value="1"/>
</dbReference>
<dbReference type="Gene3D" id="3.40.50.1820">
    <property type="entry name" value="alpha/beta hydrolase"/>
    <property type="match status" value="1"/>
</dbReference>
<feature type="domain" description="Carboxylesterase type B" evidence="1">
    <location>
        <begin position="26"/>
        <end position="484"/>
    </location>
</feature>
<dbReference type="AlphaFoldDB" id="A0A2T4BS39"/>
<gene>
    <name evidence="2" type="ORF">M440DRAFT_1473075</name>
</gene>
<evidence type="ECO:0000313" key="2">
    <source>
        <dbReference type="EMBL" id="PTB72128.1"/>
    </source>
</evidence>
<dbReference type="SUPFAM" id="SSF53474">
    <property type="entry name" value="alpha/beta-Hydrolases"/>
    <property type="match status" value="1"/>
</dbReference>
<name>A0A2T4BS39_TRILO</name>
<evidence type="ECO:0000313" key="3">
    <source>
        <dbReference type="Proteomes" id="UP000240760"/>
    </source>
</evidence>
<organism evidence="2 3">
    <name type="scientific">Trichoderma longibrachiatum ATCC 18648</name>
    <dbReference type="NCBI Taxonomy" id="983965"/>
    <lineage>
        <taxon>Eukaryota</taxon>
        <taxon>Fungi</taxon>
        <taxon>Dikarya</taxon>
        <taxon>Ascomycota</taxon>
        <taxon>Pezizomycotina</taxon>
        <taxon>Sordariomycetes</taxon>
        <taxon>Hypocreomycetidae</taxon>
        <taxon>Hypocreales</taxon>
        <taxon>Hypocreaceae</taxon>
        <taxon>Trichoderma</taxon>
    </lineage>
</organism>
<dbReference type="Proteomes" id="UP000240760">
    <property type="component" value="Unassembled WGS sequence"/>
</dbReference>
<dbReference type="InterPro" id="IPR029058">
    <property type="entry name" value="AB_hydrolase_fold"/>
</dbReference>
<dbReference type="InterPro" id="IPR002018">
    <property type="entry name" value="CarbesteraseB"/>
</dbReference>
<reference evidence="2 3" key="1">
    <citation type="submission" date="2016-07" db="EMBL/GenBank/DDBJ databases">
        <title>Multiple horizontal gene transfer events from other fungi enriched the ability of initially mycotrophic Trichoderma (Ascomycota) to feed on dead plant biomass.</title>
        <authorList>
            <consortium name="DOE Joint Genome Institute"/>
            <person name="Aerts A."/>
            <person name="Atanasova L."/>
            <person name="Chenthamara K."/>
            <person name="Zhang J."/>
            <person name="Grujic M."/>
            <person name="Henrissat B."/>
            <person name="Kuo A."/>
            <person name="Salamov A."/>
            <person name="Lipzen A."/>
            <person name="Labutti K."/>
            <person name="Barry K."/>
            <person name="Miao Y."/>
            <person name="Rahimi M.J."/>
            <person name="Shen Q."/>
            <person name="Grigoriev I.V."/>
            <person name="Kubicek C.P."/>
            <person name="Druzhinina I.S."/>
        </authorList>
    </citation>
    <scope>NUCLEOTIDE SEQUENCE [LARGE SCALE GENOMIC DNA]</scope>
    <source>
        <strain evidence="2 3">ATCC 18648</strain>
    </source>
</reference>
<proteinExistence type="predicted"/>
<sequence length="609" mass="68535">MHPPSQPEQEAIVLLPTATVPSYFQTVVGKRSPVSDDIEEFRGLPYAHVPGRWEHSRLRDTAMTNECFDWLCRPRCPTPGQPDSSFFQSYLPFPNDREDEFECLNLLVVRPSKAALAKHGLHPKKSKLPVLVWIHGGGFADGAATSPVYEAFIMVAINYRLNIFGFGASSDMLAAQSSQATIKGVNFGLRDQKLALIWIQRNIAAFGGDADKVTIMGHSAAAISCHIHLLEAELDTKKPLFRKAFMLSGAWGGLDFRSLEKADERWADLCRLWAVRDESPIDRLNLLKRIPAKDLVRSVSDDLHWRFFVMVIDELTIRKSNLNCEVSFHFGHDEMDNQVKGPSDEPIQVVFGTASHEFSGFVRMANWDYDKFRSLLVTCFPLEAAAENVLRAYNILPTTSADELFEGFVQYISDATMCLRVHRAGSFLKAHREQQALLYGKDQKRVGVQYCHFEFGNPFLGPSDGIAHHGVELIYLFGTFREALEKADQGVLEGYIDPSQEAADVAPPPQASPSARGMKYSKSNIDLSNELQDKLIQFIVEDNEETAERANADEITTFCPDRSTRVENWTSTEKWRAREKRYEILEEDMGSMLAATRKLVGSVLDMTLE</sequence>
<dbReference type="EMBL" id="KZ679143">
    <property type="protein sequence ID" value="PTB72128.1"/>
    <property type="molecule type" value="Genomic_DNA"/>
</dbReference>
<evidence type="ECO:0000259" key="1">
    <source>
        <dbReference type="Pfam" id="PF00135"/>
    </source>
</evidence>
<accession>A0A2T4BS39</accession>
<keyword evidence="2" id="KW-0378">Hydrolase</keyword>